<dbReference type="Pfam" id="PF13181">
    <property type="entry name" value="TPR_8"/>
    <property type="match status" value="1"/>
</dbReference>
<dbReference type="PROSITE" id="PS50005">
    <property type="entry name" value="TPR"/>
    <property type="match status" value="3"/>
</dbReference>
<keyword evidence="2 3" id="KW-0802">TPR repeat</keyword>
<accession>A0ABS5BLK1</accession>
<dbReference type="SMART" id="SM00028">
    <property type="entry name" value="TPR"/>
    <property type="match status" value="5"/>
</dbReference>
<sequence>MSAIRAKLVARARRHPLFVISALLGAGALLCWAGYRGTLYYEARSHYRAAQELVERREWKSALEHLDEAQRLAPDRPANHLLAARAERRLENLDRAKRHLDTCERLQGGETQPVKVERALLRVHQGDLAGAEEFLRACIQQDDPDAVEILDILAAALEINYRDAEAQRCLDDLLQRRPEHFDALVRRGRTAKSMGWFQDAVAYYEKALAVRPDVDSVRLALAEIQVVLGHFDPARKHFEQLRERQPRNPSVLFGLARCAAGAGANEQALTLFNQLLAANPDDWMVLTERGWLAVQLDRPRDGEVDLRRADSLAPPHVPPTHLVNCLRLLGKADEARKYQEKVDRIQTDNKRAAELGGLIREKTPDDPEPRYELGRILLRQGKARDAVHWFETALAKAPAHRKTHEALAEFYQSVRAVERAEHHRRVLQGLSASAPN</sequence>
<dbReference type="InterPro" id="IPR011990">
    <property type="entry name" value="TPR-like_helical_dom_sf"/>
</dbReference>
<dbReference type="EMBL" id="JAGKQQ010000001">
    <property type="protein sequence ID" value="MBP3954574.1"/>
    <property type="molecule type" value="Genomic_DNA"/>
</dbReference>
<dbReference type="Pfam" id="PF13432">
    <property type="entry name" value="TPR_16"/>
    <property type="match status" value="2"/>
</dbReference>
<name>A0ABS5BLK1_9BACT</name>
<keyword evidence="5" id="KW-1185">Reference proteome</keyword>
<dbReference type="Gene3D" id="1.25.40.10">
    <property type="entry name" value="Tetratricopeptide repeat domain"/>
    <property type="match status" value="2"/>
</dbReference>
<feature type="repeat" description="TPR" evidence="3">
    <location>
        <begin position="181"/>
        <end position="214"/>
    </location>
</feature>
<dbReference type="PANTHER" id="PTHR45586:SF1">
    <property type="entry name" value="LIPOPOLYSACCHARIDE ASSEMBLY PROTEIN B"/>
    <property type="match status" value="1"/>
</dbReference>
<dbReference type="InterPro" id="IPR051012">
    <property type="entry name" value="CellSynth/LPSAsmb/PSIAsmb"/>
</dbReference>
<comment type="caution">
    <text evidence="4">The sequence shown here is derived from an EMBL/GenBank/DDBJ whole genome shotgun (WGS) entry which is preliminary data.</text>
</comment>
<gene>
    <name evidence="4" type="ORF">J8F10_04660</name>
</gene>
<organism evidence="4 5">
    <name type="scientific">Gemmata palustris</name>
    <dbReference type="NCBI Taxonomy" id="2822762"/>
    <lineage>
        <taxon>Bacteria</taxon>
        <taxon>Pseudomonadati</taxon>
        <taxon>Planctomycetota</taxon>
        <taxon>Planctomycetia</taxon>
        <taxon>Gemmatales</taxon>
        <taxon>Gemmataceae</taxon>
        <taxon>Gemmata</taxon>
    </lineage>
</organism>
<feature type="repeat" description="TPR" evidence="3">
    <location>
        <begin position="43"/>
        <end position="76"/>
    </location>
</feature>
<evidence type="ECO:0000313" key="5">
    <source>
        <dbReference type="Proteomes" id="UP000676565"/>
    </source>
</evidence>
<evidence type="ECO:0000256" key="3">
    <source>
        <dbReference type="PROSITE-ProRule" id="PRU00339"/>
    </source>
</evidence>
<evidence type="ECO:0000256" key="1">
    <source>
        <dbReference type="ARBA" id="ARBA00022737"/>
    </source>
</evidence>
<proteinExistence type="predicted"/>
<dbReference type="SUPFAM" id="SSF48452">
    <property type="entry name" value="TPR-like"/>
    <property type="match status" value="2"/>
</dbReference>
<dbReference type="PANTHER" id="PTHR45586">
    <property type="entry name" value="TPR REPEAT-CONTAINING PROTEIN PA4667"/>
    <property type="match status" value="1"/>
</dbReference>
<reference evidence="4 5" key="1">
    <citation type="submission" date="2021-04" db="EMBL/GenBank/DDBJ databases">
        <authorList>
            <person name="Ivanova A."/>
        </authorList>
    </citation>
    <scope>NUCLEOTIDE SEQUENCE [LARGE SCALE GENOMIC DNA]</scope>
    <source>
        <strain evidence="4 5">G18</strain>
    </source>
</reference>
<keyword evidence="1" id="KW-0677">Repeat</keyword>
<feature type="repeat" description="TPR" evidence="3">
    <location>
        <begin position="367"/>
        <end position="400"/>
    </location>
</feature>
<dbReference type="Proteomes" id="UP000676565">
    <property type="component" value="Unassembled WGS sequence"/>
</dbReference>
<dbReference type="RefSeq" id="WP_210652696.1">
    <property type="nucleotide sequence ID" value="NZ_JAGKQQ010000001.1"/>
</dbReference>
<dbReference type="InterPro" id="IPR019734">
    <property type="entry name" value="TPR_rpt"/>
</dbReference>
<evidence type="ECO:0000313" key="4">
    <source>
        <dbReference type="EMBL" id="MBP3954574.1"/>
    </source>
</evidence>
<evidence type="ECO:0000256" key="2">
    <source>
        <dbReference type="ARBA" id="ARBA00022803"/>
    </source>
</evidence>
<protein>
    <submittedName>
        <fullName evidence="4">Tetratricopeptide repeat protein</fullName>
    </submittedName>
</protein>